<dbReference type="GO" id="GO:0003677">
    <property type="term" value="F:DNA binding"/>
    <property type="evidence" value="ECO:0007669"/>
    <property type="project" value="UniProtKB-KW"/>
</dbReference>
<dbReference type="STRING" id="1783.BST44_04150"/>
<dbReference type="InterPro" id="IPR029016">
    <property type="entry name" value="GAF-like_dom_sf"/>
</dbReference>
<dbReference type="SUPFAM" id="SSF46785">
    <property type="entry name" value="Winged helix' DNA-binding domain"/>
    <property type="match status" value="1"/>
</dbReference>
<dbReference type="Pfam" id="PF01614">
    <property type="entry name" value="IclR_C"/>
    <property type="match status" value="1"/>
</dbReference>
<evidence type="ECO:0000256" key="1">
    <source>
        <dbReference type="ARBA" id="ARBA00023015"/>
    </source>
</evidence>
<organism evidence="6 7">
    <name type="scientific">Mycobacterium scrofulaceum</name>
    <dbReference type="NCBI Taxonomy" id="1783"/>
    <lineage>
        <taxon>Bacteria</taxon>
        <taxon>Bacillati</taxon>
        <taxon>Actinomycetota</taxon>
        <taxon>Actinomycetes</taxon>
        <taxon>Mycobacteriales</taxon>
        <taxon>Mycobacteriaceae</taxon>
        <taxon>Mycobacterium</taxon>
    </lineage>
</organism>
<feature type="domain" description="HTH iclR-type" evidence="4">
    <location>
        <begin position="21"/>
        <end position="82"/>
    </location>
</feature>
<dbReference type="RefSeq" id="WP_009953914.1">
    <property type="nucleotide sequence ID" value="NZ_MVIJ01000003.1"/>
</dbReference>
<evidence type="ECO:0000313" key="6">
    <source>
        <dbReference type="EMBL" id="ORB75688.1"/>
    </source>
</evidence>
<dbReference type="InterPro" id="IPR036388">
    <property type="entry name" value="WH-like_DNA-bd_sf"/>
</dbReference>
<dbReference type="Gene3D" id="3.30.450.40">
    <property type="match status" value="1"/>
</dbReference>
<proteinExistence type="predicted"/>
<dbReference type="Pfam" id="PF09339">
    <property type="entry name" value="HTH_IclR"/>
    <property type="match status" value="1"/>
</dbReference>
<dbReference type="PANTHER" id="PTHR30136">
    <property type="entry name" value="HELIX-TURN-HELIX TRANSCRIPTIONAL REGULATOR, ICLR FAMILY"/>
    <property type="match status" value="1"/>
</dbReference>
<evidence type="ECO:0000259" key="4">
    <source>
        <dbReference type="PROSITE" id="PS51077"/>
    </source>
</evidence>
<gene>
    <name evidence="6" type="ORF">BST44_04150</name>
</gene>
<evidence type="ECO:0000259" key="5">
    <source>
        <dbReference type="PROSITE" id="PS51078"/>
    </source>
</evidence>
<evidence type="ECO:0000256" key="2">
    <source>
        <dbReference type="ARBA" id="ARBA00023125"/>
    </source>
</evidence>
<dbReference type="GO" id="GO:0003700">
    <property type="term" value="F:DNA-binding transcription factor activity"/>
    <property type="evidence" value="ECO:0007669"/>
    <property type="project" value="TreeGrafter"/>
</dbReference>
<dbReference type="AlphaFoldDB" id="A0A1X0KKN7"/>
<name>A0A1X0KKN7_MYCSC</name>
<sequence>MTMEAEPIVARAYGPTPQYPVESVDNALQIVMLLATRNELRLTDVSAYLGVASSTAHRLLAMLSYRGLIRQDPKTRAYRVGPGLDLLAFSVLRQLDVRDRARPVLEKLNAGLRETVHLGRLEGAEVDFVASIESPQALRVSNRLGVAMPAHCTSTGKALLSALGPGELDRLYPHADLIQMTRNSIASRVALDAELAEVRKRGYAISNEEGEVGVISIAVALRGGSYALNASVPVSRMTKRLRRTVLSELIAATDEIDGLLP</sequence>
<reference evidence="6 7" key="1">
    <citation type="submission" date="2017-02" db="EMBL/GenBank/DDBJ databases">
        <title>The new phylogeny of genus Mycobacterium.</title>
        <authorList>
            <person name="Tortoli E."/>
            <person name="Trovato A."/>
            <person name="Cirillo D.M."/>
        </authorList>
    </citation>
    <scope>NUCLEOTIDE SEQUENCE [LARGE SCALE GENOMIC DNA]</scope>
    <source>
        <strain evidence="6 7">DSM 43992</strain>
    </source>
</reference>
<dbReference type="InterPro" id="IPR005471">
    <property type="entry name" value="Tscrpt_reg_IclR_N"/>
</dbReference>
<dbReference type="PROSITE" id="PS51077">
    <property type="entry name" value="HTH_ICLR"/>
    <property type="match status" value="1"/>
</dbReference>
<evidence type="ECO:0000256" key="3">
    <source>
        <dbReference type="ARBA" id="ARBA00023163"/>
    </source>
</evidence>
<dbReference type="EMBL" id="MVIJ01000003">
    <property type="protein sequence ID" value="ORB75688.1"/>
    <property type="molecule type" value="Genomic_DNA"/>
</dbReference>
<accession>A0A1X0KKN7</accession>
<dbReference type="SMART" id="SM00346">
    <property type="entry name" value="HTH_ICLR"/>
    <property type="match status" value="1"/>
</dbReference>
<dbReference type="Gene3D" id="1.10.10.10">
    <property type="entry name" value="Winged helix-like DNA-binding domain superfamily/Winged helix DNA-binding domain"/>
    <property type="match status" value="1"/>
</dbReference>
<comment type="caution">
    <text evidence="6">The sequence shown here is derived from an EMBL/GenBank/DDBJ whole genome shotgun (WGS) entry which is preliminary data.</text>
</comment>
<dbReference type="PROSITE" id="PS51078">
    <property type="entry name" value="ICLR_ED"/>
    <property type="match status" value="1"/>
</dbReference>
<dbReference type="PANTHER" id="PTHR30136:SF35">
    <property type="entry name" value="HTH-TYPE TRANSCRIPTIONAL REGULATOR RV1719"/>
    <property type="match status" value="1"/>
</dbReference>
<feature type="domain" description="IclR-ED" evidence="5">
    <location>
        <begin position="83"/>
        <end position="261"/>
    </location>
</feature>
<keyword evidence="7" id="KW-1185">Reference proteome</keyword>
<dbReference type="InterPro" id="IPR050707">
    <property type="entry name" value="HTH_MetabolicPath_Reg"/>
</dbReference>
<dbReference type="SUPFAM" id="SSF55781">
    <property type="entry name" value="GAF domain-like"/>
    <property type="match status" value="1"/>
</dbReference>
<keyword evidence="1" id="KW-0805">Transcription regulation</keyword>
<keyword evidence="2" id="KW-0238">DNA-binding</keyword>
<protein>
    <submittedName>
        <fullName evidence="6">IclR family transcriptional regulator</fullName>
    </submittedName>
</protein>
<dbReference type="Proteomes" id="UP000192601">
    <property type="component" value="Unassembled WGS sequence"/>
</dbReference>
<dbReference type="OrthoDB" id="7274111at2"/>
<dbReference type="InterPro" id="IPR036390">
    <property type="entry name" value="WH_DNA-bd_sf"/>
</dbReference>
<dbReference type="GO" id="GO:0045892">
    <property type="term" value="P:negative regulation of DNA-templated transcription"/>
    <property type="evidence" value="ECO:0007669"/>
    <property type="project" value="TreeGrafter"/>
</dbReference>
<evidence type="ECO:0000313" key="7">
    <source>
        <dbReference type="Proteomes" id="UP000192601"/>
    </source>
</evidence>
<dbReference type="InterPro" id="IPR014757">
    <property type="entry name" value="Tscrpt_reg_IclR_C"/>
</dbReference>
<keyword evidence="3" id="KW-0804">Transcription</keyword>